<evidence type="ECO:0000313" key="3">
    <source>
        <dbReference type="Proteomes" id="UP001444661"/>
    </source>
</evidence>
<sequence length="286" mass="30378">MAADHIPTPRALLTSLINTLSSIPPAAASGPQQLPSSNPLKFLPPSRARPLLATLHTLYPNVLLPALDLLDRRLVTRIIPVAHAATAAPAQQDAPIGEDSADDMREGETEPQQDEDPNFFYLVRSAQQPSRRGRRAVEAALNDGGAGPTYVVQTQAWNCSCAAFAFSAFPVETVTPVYRISSSSSASCNATSASSHQRNAASAAPVSDDERRQENGEDEVWEFGGMSRDGLDPEHEEDGAVGTGGVPCCKHLLACVLAERWRDVLGGYVAERRAGKEEAAGLVAGI</sequence>
<proteinExistence type="predicted"/>
<evidence type="ECO:0000313" key="2">
    <source>
        <dbReference type="EMBL" id="KAK8039679.1"/>
    </source>
</evidence>
<keyword evidence="3" id="KW-1185">Reference proteome</keyword>
<comment type="caution">
    <text evidence="2">The sequence shown here is derived from an EMBL/GenBank/DDBJ whole genome shotgun (WGS) entry which is preliminary data.</text>
</comment>
<accession>A0ABR1T176</accession>
<protein>
    <recommendedName>
        <fullName evidence="4">SWIM-type domain-containing protein</fullName>
    </recommendedName>
</protein>
<dbReference type="Proteomes" id="UP001444661">
    <property type="component" value="Unassembled WGS sequence"/>
</dbReference>
<reference evidence="2 3" key="1">
    <citation type="submission" date="2023-01" db="EMBL/GenBank/DDBJ databases">
        <title>Analysis of 21 Apiospora genomes using comparative genomics revels a genus with tremendous synthesis potential of carbohydrate active enzymes and secondary metabolites.</title>
        <authorList>
            <person name="Sorensen T."/>
        </authorList>
    </citation>
    <scope>NUCLEOTIDE SEQUENCE [LARGE SCALE GENOMIC DNA]</scope>
    <source>
        <strain evidence="2 3">CBS 33761</strain>
    </source>
</reference>
<evidence type="ECO:0000256" key="1">
    <source>
        <dbReference type="SAM" id="MobiDB-lite"/>
    </source>
</evidence>
<organism evidence="2 3">
    <name type="scientific">Apiospora rasikravindrae</name>
    <dbReference type="NCBI Taxonomy" id="990691"/>
    <lineage>
        <taxon>Eukaryota</taxon>
        <taxon>Fungi</taxon>
        <taxon>Dikarya</taxon>
        <taxon>Ascomycota</taxon>
        <taxon>Pezizomycotina</taxon>
        <taxon>Sordariomycetes</taxon>
        <taxon>Xylariomycetidae</taxon>
        <taxon>Amphisphaeriales</taxon>
        <taxon>Apiosporaceae</taxon>
        <taxon>Apiospora</taxon>
    </lineage>
</organism>
<dbReference type="EMBL" id="JAQQWK010000006">
    <property type="protein sequence ID" value="KAK8039679.1"/>
    <property type="molecule type" value="Genomic_DNA"/>
</dbReference>
<name>A0ABR1T176_9PEZI</name>
<feature type="region of interest" description="Disordered" evidence="1">
    <location>
        <begin position="88"/>
        <end position="119"/>
    </location>
</feature>
<evidence type="ECO:0008006" key="4">
    <source>
        <dbReference type="Google" id="ProtNLM"/>
    </source>
</evidence>
<gene>
    <name evidence="2" type="ORF">PG993_008090</name>
</gene>
<feature type="region of interest" description="Disordered" evidence="1">
    <location>
        <begin position="188"/>
        <end position="239"/>
    </location>
</feature>